<feature type="compositionally biased region" description="Low complexity" evidence="1">
    <location>
        <begin position="407"/>
        <end position="418"/>
    </location>
</feature>
<reference evidence="2" key="1">
    <citation type="submission" date="2022-11" db="EMBL/GenBank/DDBJ databases">
        <authorList>
            <person name="Petersen C."/>
        </authorList>
    </citation>
    <scope>NUCLEOTIDE SEQUENCE</scope>
    <source>
        <strain evidence="2">IBT 19713</strain>
    </source>
</reference>
<dbReference type="OrthoDB" id="5431013at2759"/>
<dbReference type="Proteomes" id="UP001150941">
    <property type="component" value="Unassembled WGS sequence"/>
</dbReference>
<feature type="compositionally biased region" description="Basic and acidic residues" evidence="1">
    <location>
        <begin position="558"/>
        <end position="576"/>
    </location>
</feature>
<dbReference type="GeneID" id="83197668"/>
<dbReference type="RefSeq" id="XP_058333506.1">
    <property type="nucleotide sequence ID" value="XM_058470365.1"/>
</dbReference>
<protein>
    <submittedName>
        <fullName evidence="2">Uncharacterized protein</fullName>
    </submittedName>
</protein>
<gene>
    <name evidence="2" type="ORF">N7468_001068</name>
</gene>
<comment type="caution">
    <text evidence="2">The sequence shown here is derived from an EMBL/GenBank/DDBJ whole genome shotgun (WGS) entry which is preliminary data.</text>
</comment>
<proteinExistence type="predicted"/>
<evidence type="ECO:0000313" key="3">
    <source>
        <dbReference type="Proteomes" id="UP001150941"/>
    </source>
</evidence>
<reference evidence="2" key="2">
    <citation type="journal article" date="2023" name="IMA Fungus">
        <title>Comparative genomic study of the Penicillium genus elucidates a diverse pangenome and 15 lateral gene transfer events.</title>
        <authorList>
            <person name="Petersen C."/>
            <person name="Sorensen T."/>
            <person name="Nielsen M.R."/>
            <person name="Sondergaard T.E."/>
            <person name="Sorensen J.L."/>
            <person name="Fitzpatrick D.A."/>
            <person name="Frisvad J.C."/>
            <person name="Nielsen K.L."/>
        </authorList>
    </citation>
    <scope>NUCLEOTIDE SEQUENCE</scope>
    <source>
        <strain evidence="2">IBT 19713</strain>
    </source>
</reference>
<feature type="region of interest" description="Disordered" evidence="1">
    <location>
        <begin position="361"/>
        <end position="576"/>
    </location>
</feature>
<evidence type="ECO:0000313" key="2">
    <source>
        <dbReference type="EMBL" id="KAJ5246085.1"/>
    </source>
</evidence>
<keyword evidence="3" id="KW-1185">Reference proteome</keyword>
<feature type="compositionally biased region" description="Pro residues" evidence="1">
    <location>
        <begin position="447"/>
        <end position="458"/>
    </location>
</feature>
<organism evidence="2 3">
    <name type="scientific">Penicillium chermesinum</name>
    <dbReference type="NCBI Taxonomy" id="63820"/>
    <lineage>
        <taxon>Eukaryota</taxon>
        <taxon>Fungi</taxon>
        <taxon>Dikarya</taxon>
        <taxon>Ascomycota</taxon>
        <taxon>Pezizomycotina</taxon>
        <taxon>Eurotiomycetes</taxon>
        <taxon>Eurotiomycetidae</taxon>
        <taxon>Eurotiales</taxon>
        <taxon>Aspergillaceae</taxon>
        <taxon>Penicillium</taxon>
    </lineage>
</organism>
<dbReference type="AlphaFoldDB" id="A0A9W9TWF5"/>
<dbReference type="EMBL" id="JAPQKS010000002">
    <property type="protein sequence ID" value="KAJ5246085.1"/>
    <property type="molecule type" value="Genomic_DNA"/>
</dbReference>
<feature type="region of interest" description="Disordered" evidence="1">
    <location>
        <begin position="290"/>
        <end position="319"/>
    </location>
</feature>
<sequence>MLQESEASIIRIAGAGFRLSLLLNAAACQLAQSRIEFHSIAKAISLFSLTLKRVGKLLDATTLGTSPTATEKALEIASQGQVVMVEIEHMLEKLQGTDTDEELRKIPPQELLHWCFRKQHVTYLLAQLESLKLSLIVMFQVLQLAEMVQSNSGISGSPEFDLTTDEMLAQEKAEAQNMVIIRYWAVRRVDHLWGLVEQEAVDAAKNPISQRINSASSSKTVSAVKSLVAAANGSTVTRLHTVTFGDVDSSLGNLERSPKEMVHLSEKAIERLFHLWVPSLDISWLHKVGKNDRGSERSTPPRVHITPESDNDSEKEDFDRHSIDGYYLEGNTTDWRKPHSQEARYQAAQLRQRYSGYQAYVDNDSETDDDEQYNRARNLSDTSDSGDDYEQRSASHRRPVPGGRPHSNSMSSKYSSQSQVPELRQPAYPNGSIPPAQSIPRPRAPQHLPPGTPAPRAPGPLGSPAQPGSNYYADHTNMPRSVPMSINTPQRTLAPMPIPSPRSTPPNSNSWGPPQAYSGNPHARYHHSAYPLSTSSPETRHEVHFRTTPPRSAQRTPPSDHSRRSSRELRREANKELGRTATRGLVGIGAIAGFMDALEAFQLL</sequence>
<name>A0A9W9TWF5_9EURO</name>
<accession>A0A9W9TWF5</accession>
<evidence type="ECO:0000256" key="1">
    <source>
        <dbReference type="SAM" id="MobiDB-lite"/>
    </source>
</evidence>